<feature type="compositionally biased region" description="Basic and acidic residues" evidence="9">
    <location>
        <begin position="271"/>
        <end position="280"/>
    </location>
</feature>
<dbReference type="Pfam" id="PF00790">
    <property type="entry name" value="VHS"/>
    <property type="match status" value="1"/>
</dbReference>
<dbReference type="SMART" id="SM00288">
    <property type="entry name" value="VHS"/>
    <property type="match status" value="1"/>
</dbReference>
<dbReference type="CDD" id="cd15720">
    <property type="entry name" value="FYVE_Hrs"/>
    <property type="match status" value="1"/>
</dbReference>
<dbReference type="PANTHER" id="PTHR46275">
    <property type="entry name" value="HEPATOCYTE GROWTH FACTOR-REGULATED TYROSINE KINASE SUBSTRATE"/>
    <property type="match status" value="1"/>
</dbReference>
<feature type="region of interest" description="Disordered" evidence="9">
    <location>
        <begin position="689"/>
        <end position="798"/>
    </location>
</feature>
<dbReference type="Pfam" id="PF01363">
    <property type="entry name" value="FYVE"/>
    <property type="match status" value="1"/>
</dbReference>
<organism evidence="12 13">
    <name type="scientific">Calicophoron daubneyi</name>
    <name type="common">Rumen fluke</name>
    <name type="synonym">Paramphistomum daubneyi</name>
    <dbReference type="NCBI Taxonomy" id="300641"/>
    <lineage>
        <taxon>Eukaryota</taxon>
        <taxon>Metazoa</taxon>
        <taxon>Spiralia</taxon>
        <taxon>Lophotrochozoa</taxon>
        <taxon>Platyhelminthes</taxon>
        <taxon>Trematoda</taxon>
        <taxon>Digenea</taxon>
        <taxon>Plagiorchiida</taxon>
        <taxon>Pronocephalata</taxon>
        <taxon>Paramphistomoidea</taxon>
        <taxon>Paramphistomidae</taxon>
        <taxon>Calicophoron</taxon>
    </lineage>
</organism>
<evidence type="ECO:0000256" key="6">
    <source>
        <dbReference type="ARBA" id="ARBA00022771"/>
    </source>
</evidence>
<feature type="region of interest" description="Disordered" evidence="9">
    <location>
        <begin position="335"/>
        <end position="354"/>
    </location>
</feature>
<feature type="compositionally biased region" description="Polar residues" evidence="9">
    <location>
        <begin position="335"/>
        <end position="344"/>
    </location>
</feature>
<evidence type="ECO:0000256" key="7">
    <source>
        <dbReference type="ARBA" id="ARBA00022833"/>
    </source>
</evidence>
<dbReference type="InterPro" id="IPR024641">
    <property type="entry name" value="HRS_helical"/>
</dbReference>
<evidence type="ECO:0000256" key="9">
    <source>
        <dbReference type="SAM" id="MobiDB-lite"/>
    </source>
</evidence>
<sequence>MDMLKRSRFDRLIEKATSELLIEPDIETTLAICDLIRGQELTAKNAVTSIKRRLQNDNPNVVLHTLYVLESMMKNCGTPVHEEVATADFMSTLTSLTGKSYDVCEQVLGCIQNWAFVFKGKPGYSAIEDAYEELKSEGHTFPAFSENDAMFSVVCAPNWKEEDICHRCKVPFTTFRRRHHCRNCGNSFCAECSSERAMLPKFGIEKEVRVCDHCFDSLSRGTNQDKQAKEKKVSTAKEEEARREKERQDLELQAREQEELQLALALSASEAECKEKERRGYSQSTRPAADSSRQAENGPLHLLPVLDTSEMDPELARYLNRNYWENRANALNQNAVGGKSTQDGHPSPPMPQPSAPIYASPVPPPAPIQMPAARTFSNSVKAGTMDTANHGATEDGNIRNNTAGVCLPGVPELTTQKQEEFLNALRASIEFFVNRMQSNNQRGRSIANDTTVQALFLTLHEMHPQLLQQKQAMEERRAYFEGLQDKLSQLREAREALDALRLDHAARRQMEEQEAARLRQLQMMQKLEIMRQQKRTTLEYKRRMALEQTMQYQQKYQLQHQPNMQSVDPVTGLPLTLPMTTYQSPNYPVAYPPPNIRPTEAGYAPGQMMANYGPSPDLSSPYGQPPISEDPAYYQPQLQQQQPPPAQPPQTIPGAQTTSGMYYNAQSMGQQAPIPGSYATSSAGPYSMQRLEASLPPTGTQSEIVGAYQMSDNPQLYSTSEAAAKPMETYSGQPNQPTVEIHPSSTGLPTQIAPAYPQQQPPQQASPILKQQPQQQEQQAQSRHQPQSTTEGQLISFD</sequence>
<dbReference type="Proteomes" id="UP001497525">
    <property type="component" value="Unassembled WGS sequence"/>
</dbReference>
<dbReference type="Pfam" id="PF12210">
    <property type="entry name" value="Hrs_helical"/>
    <property type="match status" value="1"/>
</dbReference>
<gene>
    <name evidence="12" type="ORF">CDAUBV1_LOCUS11096</name>
</gene>
<comment type="subcellular location">
    <subcellularLocation>
        <location evidence="1">Cytoplasm</location>
    </subcellularLocation>
</comment>
<comment type="caution">
    <text evidence="12">The sequence shown here is derived from an EMBL/GenBank/DDBJ whole genome shotgun (WGS) entry which is preliminary data.</text>
</comment>
<dbReference type="InterPro" id="IPR011011">
    <property type="entry name" value="Znf_FYVE_PHD"/>
</dbReference>
<dbReference type="InterPro" id="IPR017073">
    <property type="entry name" value="HGS/VPS27"/>
</dbReference>
<feature type="compositionally biased region" description="Low complexity" evidence="9">
    <location>
        <begin position="749"/>
        <end position="788"/>
    </location>
</feature>
<evidence type="ECO:0000259" key="10">
    <source>
        <dbReference type="PROSITE" id="PS50178"/>
    </source>
</evidence>
<feature type="compositionally biased region" description="Polar residues" evidence="9">
    <location>
        <begin position="281"/>
        <end position="295"/>
    </location>
</feature>
<protein>
    <recommendedName>
        <fullName evidence="2">Hepatocyte growth factor-regulated tyrosine kinase substrate</fullName>
    </recommendedName>
</protein>
<dbReference type="Gene3D" id="1.25.40.90">
    <property type="match status" value="1"/>
</dbReference>
<keyword evidence="6 8" id="KW-0863">Zinc-finger</keyword>
<evidence type="ECO:0000259" key="11">
    <source>
        <dbReference type="PROSITE" id="PS50179"/>
    </source>
</evidence>
<dbReference type="Gene3D" id="3.30.40.10">
    <property type="entry name" value="Zinc/RING finger domain, C3HC4 (zinc finger)"/>
    <property type="match status" value="1"/>
</dbReference>
<feature type="compositionally biased region" description="Pro residues" evidence="9">
    <location>
        <begin position="642"/>
        <end position="651"/>
    </location>
</feature>
<dbReference type="EMBL" id="CAXLJL010000356">
    <property type="protein sequence ID" value="CAL5136792.1"/>
    <property type="molecule type" value="Genomic_DNA"/>
</dbReference>
<evidence type="ECO:0000256" key="1">
    <source>
        <dbReference type="ARBA" id="ARBA00004496"/>
    </source>
</evidence>
<feature type="region of interest" description="Disordered" evidence="9">
    <location>
        <begin position="225"/>
        <end position="249"/>
    </location>
</feature>
<evidence type="ECO:0000313" key="13">
    <source>
        <dbReference type="Proteomes" id="UP001497525"/>
    </source>
</evidence>
<dbReference type="GO" id="GO:0032456">
    <property type="term" value="P:endocytic recycling"/>
    <property type="evidence" value="ECO:0007669"/>
    <property type="project" value="TreeGrafter"/>
</dbReference>
<feature type="compositionally biased region" description="Polar residues" evidence="9">
    <location>
        <begin position="710"/>
        <end position="721"/>
    </location>
</feature>
<dbReference type="InterPro" id="IPR008942">
    <property type="entry name" value="ENTH_VHS"/>
</dbReference>
<evidence type="ECO:0000256" key="3">
    <source>
        <dbReference type="ARBA" id="ARBA00022490"/>
    </source>
</evidence>
<reference evidence="12" key="1">
    <citation type="submission" date="2024-06" db="EMBL/GenBank/DDBJ databases">
        <authorList>
            <person name="Liu X."/>
            <person name="Lenzi L."/>
            <person name="Haldenby T S."/>
            <person name="Uol C."/>
        </authorList>
    </citation>
    <scope>NUCLEOTIDE SEQUENCE</scope>
</reference>
<dbReference type="InterPro" id="IPR017455">
    <property type="entry name" value="Znf_FYVE-rel"/>
</dbReference>
<feature type="region of interest" description="Disordered" evidence="9">
    <location>
        <begin position="607"/>
        <end position="658"/>
    </location>
</feature>
<dbReference type="Gene3D" id="1.20.5.1940">
    <property type="match status" value="1"/>
</dbReference>
<feature type="compositionally biased region" description="Polar residues" evidence="9">
    <location>
        <begin position="730"/>
        <end position="748"/>
    </location>
</feature>
<keyword evidence="3" id="KW-0963">Cytoplasm</keyword>
<feature type="compositionally biased region" description="Basic and acidic residues" evidence="9">
    <location>
        <begin position="226"/>
        <end position="249"/>
    </location>
</feature>
<keyword evidence="4" id="KW-0597">Phosphoprotein</keyword>
<feature type="compositionally biased region" description="Low complexity" evidence="9">
    <location>
        <begin position="631"/>
        <end position="641"/>
    </location>
</feature>
<dbReference type="PROSITE" id="PS50178">
    <property type="entry name" value="ZF_FYVE"/>
    <property type="match status" value="1"/>
</dbReference>
<keyword evidence="5" id="KW-0479">Metal-binding</keyword>
<dbReference type="GO" id="GO:0008270">
    <property type="term" value="F:zinc ion binding"/>
    <property type="evidence" value="ECO:0007669"/>
    <property type="project" value="UniProtKB-KW"/>
</dbReference>
<dbReference type="GO" id="GO:0005769">
    <property type="term" value="C:early endosome"/>
    <property type="evidence" value="ECO:0007669"/>
    <property type="project" value="TreeGrafter"/>
</dbReference>
<dbReference type="SUPFAM" id="SSF48464">
    <property type="entry name" value="ENTH/VHS domain"/>
    <property type="match status" value="1"/>
</dbReference>
<evidence type="ECO:0000256" key="5">
    <source>
        <dbReference type="ARBA" id="ARBA00022723"/>
    </source>
</evidence>
<evidence type="ECO:0000313" key="12">
    <source>
        <dbReference type="EMBL" id="CAL5136792.1"/>
    </source>
</evidence>
<dbReference type="SMART" id="SM00064">
    <property type="entry name" value="FYVE"/>
    <property type="match status" value="1"/>
</dbReference>
<feature type="domain" description="VHS" evidence="11">
    <location>
        <begin position="16"/>
        <end position="142"/>
    </location>
</feature>
<dbReference type="PIRSF" id="PIRSF036956">
    <property type="entry name" value="Hrs_Vps27"/>
    <property type="match status" value="1"/>
</dbReference>
<evidence type="ECO:0000256" key="8">
    <source>
        <dbReference type="PROSITE-ProRule" id="PRU00091"/>
    </source>
</evidence>
<accession>A0AAV2TMZ6</accession>
<feature type="region of interest" description="Disordered" evidence="9">
    <location>
        <begin position="271"/>
        <end position="300"/>
    </location>
</feature>
<feature type="compositionally biased region" description="Polar residues" evidence="9">
    <location>
        <begin position="789"/>
        <end position="798"/>
    </location>
</feature>
<dbReference type="CDD" id="cd21387">
    <property type="entry name" value="GAT_Hrs"/>
    <property type="match status" value="1"/>
</dbReference>
<name>A0AAV2TMZ6_CALDB</name>
<proteinExistence type="predicted"/>
<feature type="domain" description="FYVE-type" evidence="10">
    <location>
        <begin position="159"/>
        <end position="219"/>
    </location>
</feature>
<dbReference type="GO" id="GO:0043130">
    <property type="term" value="F:ubiquitin binding"/>
    <property type="evidence" value="ECO:0007669"/>
    <property type="project" value="InterPro"/>
</dbReference>
<dbReference type="InterPro" id="IPR013083">
    <property type="entry name" value="Znf_RING/FYVE/PHD"/>
</dbReference>
<dbReference type="SUPFAM" id="SSF57903">
    <property type="entry name" value="FYVE/PHD zinc finger"/>
    <property type="match status" value="1"/>
</dbReference>
<dbReference type="PROSITE" id="PS50179">
    <property type="entry name" value="VHS"/>
    <property type="match status" value="1"/>
</dbReference>
<dbReference type="AlphaFoldDB" id="A0AAV2TMZ6"/>
<dbReference type="GO" id="GO:0031623">
    <property type="term" value="P:receptor internalization"/>
    <property type="evidence" value="ECO:0007669"/>
    <property type="project" value="TreeGrafter"/>
</dbReference>
<keyword evidence="7" id="KW-0862">Zinc</keyword>
<dbReference type="GO" id="GO:0035091">
    <property type="term" value="F:phosphatidylinositol binding"/>
    <property type="evidence" value="ECO:0007669"/>
    <property type="project" value="InterPro"/>
</dbReference>
<dbReference type="InterPro" id="IPR002014">
    <property type="entry name" value="VHS_dom"/>
</dbReference>
<dbReference type="PANTHER" id="PTHR46275:SF1">
    <property type="entry name" value="HEPATOCYTE GROWTH FACTOR-REGULATED TYROSINE KINASE SUBSTRATE"/>
    <property type="match status" value="1"/>
</dbReference>
<dbReference type="InterPro" id="IPR000306">
    <property type="entry name" value="Znf_FYVE"/>
</dbReference>
<evidence type="ECO:0000256" key="4">
    <source>
        <dbReference type="ARBA" id="ARBA00022553"/>
    </source>
</evidence>
<evidence type="ECO:0000256" key="2">
    <source>
        <dbReference type="ARBA" id="ARBA00015450"/>
    </source>
</evidence>